<sequence>MPALFTFVVEYDGGTYISQLQAEDVGAALLLWCDKFADSEDIPKKTRKLSKTVREDIIEHEGEAVLLNGLQNAWCISALRKNKLALINIVKTAE</sequence>
<keyword evidence="2" id="KW-1185">Reference proteome</keyword>
<dbReference type="Proteomes" id="UP001214854">
    <property type="component" value="Unassembled WGS sequence"/>
</dbReference>
<dbReference type="RefSeq" id="WP_272749728.1">
    <property type="nucleotide sequence ID" value="NZ_JAQQKX010000025.1"/>
</dbReference>
<evidence type="ECO:0000313" key="2">
    <source>
        <dbReference type="Proteomes" id="UP001214854"/>
    </source>
</evidence>
<protein>
    <submittedName>
        <fullName evidence="1">Uncharacterized protein</fullName>
    </submittedName>
</protein>
<comment type="caution">
    <text evidence="1">The sequence shown here is derived from an EMBL/GenBank/DDBJ whole genome shotgun (WGS) entry which is preliminary data.</text>
</comment>
<dbReference type="EMBL" id="JAQQKX010000025">
    <property type="protein sequence ID" value="MDC7685223.1"/>
    <property type="molecule type" value="Genomic_DNA"/>
</dbReference>
<gene>
    <name evidence="1" type="ORF">PQU92_18220</name>
</gene>
<evidence type="ECO:0000313" key="1">
    <source>
        <dbReference type="EMBL" id="MDC7685223.1"/>
    </source>
</evidence>
<reference evidence="1 2" key="1">
    <citation type="submission" date="2023-01" db="EMBL/GenBank/DDBJ databases">
        <title>Novel species of the genus Asticcacaulis isolated from rivers.</title>
        <authorList>
            <person name="Lu H."/>
        </authorList>
    </citation>
    <scope>NUCLEOTIDE SEQUENCE [LARGE SCALE GENOMIC DNA]</scope>
    <source>
        <strain evidence="1 2">BYS171W</strain>
    </source>
</reference>
<name>A0ABT5HZ56_9CAUL</name>
<proteinExistence type="predicted"/>
<organism evidence="1 2">
    <name type="scientific">Asticcacaulis aquaticus</name>
    <dbReference type="NCBI Taxonomy" id="2984212"/>
    <lineage>
        <taxon>Bacteria</taxon>
        <taxon>Pseudomonadati</taxon>
        <taxon>Pseudomonadota</taxon>
        <taxon>Alphaproteobacteria</taxon>
        <taxon>Caulobacterales</taxon>
        <taxon>Caulobacteraceae</taxon>
        <taxon>Asticcacaulis</taxon>
    </lineage>
</organism>
<accession>A0ABT5HZ56</accession>